<evidence type="ECO:0000256" key="3">
    <source>
        <dbReference type="ARBA" id="ARBA00023027"/>
    </source>
</evidence>
<dbReference type="Proteomes" id="UP000726170">
    <property type="component" value="Unassembled WGS sequence"/>
</dbReference>
<keyword evidence="5" id="KW-1185">Reference proteome</keyword>
<proteinExistence type="predicted"/>
<dbReference type="PANTHER" id="PTHR30004:SF3">
    <property type="entry name" value="4-HYDROXYTHREONINE-4-PHOSPHATE DEHYDROGENASE 2-RELATED"/>
    <property type="match status" value="1"/>
</dbReference>
<name>A0ABS6EKZ0_9CLOT</name>
<keyword evidence="3" id="KW-0520">NAD</keyword>
<sequence>MSSNQLGEKPVLGILLGDAAGIGPEIVAKVAAKGILEKYCYPIIIGDVRVLEMGMDIAKVNFPYKIVENVDNLDFTNGIIVFDQKNLNSEEVKVGEVDSYVGKVTGDMLITAINLYKEGKIEGFCFAPLNKGAMKKGGHTFESEQMLFAHYFNWTGPFGEMNVLGDLWTSRVTSHIPVKEISNKLTSESILRAVRLADRTLKRAGLENARIAVAALNPHAGENGLCGREEIDVIEPVIEEAKKQGINIVGMYPADILFVKAFEGNFDAVVTMYHDQGQIAMKLKGFDQGITVAAGFPAPIVTAAHGTAFDIAGKGIAKTTAFENAIKMTARIAQCDRRNKGI</sequence>
<accession>A0ABS6EKZ0</accession>
<keyword evidence="2 4" id="KW-0560">Oxidoreductase</keyword>
<dbReference type="EC" id="1.1.1.262" evidence="4"/>
<dbReference type="PANTHER" id="PTHR30004">
    <property type="entry name" value="4-HYDROXYTHREONINE-4-PHOSPHATE DEHYDROGENASE"/>
    <property type="match status" value="1"/>
</dbReference>
<dbReference type="EMBL" id="JAHLQF010000004">
    <property type="protein sequence ID" value="MBU5485880.1"/>
    <property type="molecule type" value="Genomic_DNA"/>
</dbReference>
<dbReference type="InterPro" id="IPR005255">
    <property type="entry name" value="PdxA_fam"/>
</dbReference>
<evidence type="ECO:0000313" key="5">
    <source>
        <dbReference type="Proteomes" id="UP000726170"/>
    </source>
</evidence>
<gene>
    <name evidence="4" type="ORF">KQI86_16285</name>
</gene>
<dbReference type="Pfam" id="PF04166">
    <property type="entry name" value="PdxA"/>
    <property type="match status" value="1"/>
</dbReference>
<evidence type="ECO:0000313" key="4">
    <source>
        <dbReference type="EMBL" id="MBU5485880.1"/>
    </source>
</evidence>
<dbReference type="GO" id="GO:0050570">
    <property type="term" value="F:4-hydroxythreonine-4-phosphate dehydrogenase activity"/>
    <property type="evidence" value="ECO:0007669"/>
    <property type="project" value="UniProtKB-EC"/>
</dbReference>
<organism evidence="4 5">
    <name type="scientific">Clostridium mobile</name>
    <dbReference type="NCBI Taxonomy" id="2841512"/>
    <lineage>
        <taxon>Bacteria</taxon>
        <taxon>Bacillati</taxon>
        <taxon>Bacillota</taxon>
        <taxon>Clostridia</taxon>
        <taxon>Eubacteriales</taxon>
        <taxon>Clostridiaceae</taxon>
        <taxon>Clostridium</taxon>
    </lineage>
</organism>
<dbReference type="RefSeq" id="WP_216440482.1">
    <property type="nucleotide sequence ID" value="NZ_JAHLQF010000004.1"/>
</dbReference>
<keyword evidence="1" id="KW-0479">Metal-binding</keyword>
<protein>
    <submittedName>
        <fullName evidence="4">4-hydroxythreonine-4-phosphate dehydrogenase PdxA</fullName>
        <ecNumber evidence="4">1.1.1.262</ecNumber>
    </submittedName>
</protein>
<comment type="caution">
    <text evidence="4">The sequence shown here is derived from an EMBL/GenBank/DDBJ whole genome shotgun (WGS) entry which is preliminary data.</text>
</comment>
<evidence type="ECO:0000256" key="1">
    <source>
        <dbReference type="ARBA" id="ARBA00022723"/>
    </source>
</evidence>
<evidence type="ECO:0000256" key="2">
    <source>
        <dbReference type="ARBA" id="ARBA00023002"/>
    </source>
</evidence>
<reference evidence="4 5" key="1">
    <citation type="submission" date="2021-06" db="EMBL/GenBank/DDBJ databases">
        <authorList>
            <person name="Sun Q."/>
            <person name="Li D."/>
        </authorList>
    </citation>
    <scope>NUCLEOTIDE SEQUENCE [LARGE SCALE GENOMIC DNA]</scope>
    <source>
        <strain evidence="4 5">MSJ-11</strain>
    </source>
</reference>